<dbReference type="RefSeq" id="XP_046014724.1">
    <property type="nucleotide sequence ID" value="XM_046158250.1"/>
</dbReference>
<keyword evidence="1" id="KW-1133">Transmembrane helix</keyword>
<reference evidence="2" key="1">
    <citation type="journal article" date="2021" name="Nat. Commun.">
        <title>Genetic determinants of endophytism in the Arabidopsis root mycobiome.</title>
        <authorList>
            <person name="Mesny F."/>
            <person name="Miyauchi S."/>
            <person name="Thiergart T."/>
            <person name="Pickel B."/>
            <person name="Atanasova L."/>
            <person name="Karlsson M."/>
            <person name="Huettel B."/>
            <person name="Barry K.W."/>
            <person name="Haridas S."/>
            <person name="Chen C."/>
            <person name="Bauer D."/>
            <person name="Andreopoulos W."/>
            <person name="Pangilinan J."/>
            <person name="LaButti K."/>
            <person name="Riley R."/>
            <person name="Lipzen A."/>
            <person name="Clum A."/>
            <person name="Drula E."/>
            <person name="Henrissat B."/>
            <person name="Kohler A."/>
            <person name="Grigoriev I.V."/>
            <person name="Martin F.M."/>
            <person name="Hacquard S."/>
        </authorList>
    </citation>
    <scope>NUCLEOTIDE SEQUENCE</scope>
    <source>
        <strain evidence="2">MPI-CAGE-CH-0230</strain>
    </source>
</reference>
<keyword evidence="3" id="KW-1185">Reference proteome</keyword>
<keyword evidence="1" id="KW-0812">Transmembrane</keyword>
<dbReference type="Proteomes" id="UP000756346">
    <property type="component" value="Unassembled WGS sequence"/>
</dbReference>
<proteinExistence type="predicted"/>
<gene>
    <name evidence="2" type="ORF">B0I36DRAFT_360137</name>
</gene>
<comment type="caution">
    <text evidence="2">The sequence shown here is derived from an EMBL/GenBank/DDBJ whole genome shotgun (WGS) entry which is preliminary data.</text>
</comment>
<protein>
    <recommendedName>
        <fullName evidence="4">Tim17/Tim22/Tim23/Pmp24 family-domain-containing protein</fullName>
    </recommendedName>
</protein>
<keyword evidence="1" id="KW-0472">Membrane</keyword>
<dbReference type="PANTHER" id="PTHR37852">
    <property type="entry name" value="YALI0B21208P"/>
    <property type="match status" value="1"/>
</dbReference>
<sequence length="212" mass="23447">MANNEDPAQQPSRPVMARSSTITNRAEYDKLWHDSRLSLPPFVRIPLATLTAFGIGMSLGLAHGSQMAGLRFRAEHAHRLPTNTAGWYLYHKSKNYHLAFGGLKEGFKVGGKLAVLSTAMFCVENLFDVYRGTKDMFNTVMASVAIANGFSLWNRFSAPETARTVKKGLKFGFVYGAVQDAVSLLKGRPVGYIEFIRRQLGKNAASEEKQLS</sequence>
<name>A0A9P8YCX3_9PEZI</name>
<evidence type="ECO:0000313" key="3">
    <source>
        <dbReference type="Proteomes" id="UP000756346"/>
    </source>
</evidence>
<dbReference type="EMBL" id="JAGTJQ010000003">
    <property type="protein sequence ID" value="KAH7034631.1"/>
    <property type="molecule type" value="Genomic_DNA"/>
</dbReference>
<accession>A0A9P8YCX3</accession>
<evidence type="ECO:0000313" key="2">
    <source>
        <dbReference type="EMBL" id="KAH7034631.1"/>
    </source>
</evidence>
<dbReference type="GeneID" id="70187796"/>
<organism evidence="2 3">
    <name type="scientific">Microdochium trichocladiopsis</name>
    <dbReference type="NCBI Taxonomy" id="1682393"/>
    <lineage>
        <taxon>Eukaryota</taxon>
        <taxon>Fungi</taxon>
        <taxon>Dikarya</taxon>
        <taxon>Ascomycota</taxon>
        <taxon>Pezizomycotina</taxon>
        <taxon>Sordariomycetes</taxon>
        <taxon>Xylariomycetidae</taxon>
        <taxon>Xylariales</taxon>
        <taxon>Microdochiaceae</taxon>
        <taxon>Microdochium</taxon>
    </lineage>
</organism>
<dbReference type="AlphaFoldDB" id="A0A9P8YCX3"/>
<feature type="transmembrane region" description="Helical" evidence="1">
    <location>
        <begin position="42"/>
        <end position="62"/>
    </location>
</feature>
<evidence type="ECO:0000256" key="1">
    <source>
        <dbReference type="SAM" id="Phobius"/>
    </source>
</evidence>
<dbReference type="OrthoDB" id="5584028at2759"/>
<dbReference type="PANTHER" id="PTHR37852:SF1">
    <property type="entry name" value="HIG1 DOMAIN-CONTAINING PROTEIN"/>
    <property type="match status" value="1"/>
</dbReference>
<evidence type="ECO:0008006" key="4">
    <source>
        <dbReference type="Google" id="ProtNLM"/>
    </source>
</evidence>